<dbReference type="OrthoDB" id="691673at2759"/>
<evidence type="ECO:0000259" key="8">
    <source>
        <dbReference type="PROSITE" id="PS50090"/>
    </source>
</evidence>
<dbReference type="FunFam" id="1.10.10.60:FF:000061">
    <property type="entry name" value="Trihelix transcription factor GT-2"/>
    <property type="match status" value="1"/>
</dbReference>
<dbReference type="Pfam" id="PF13837">
    <property type="entry name" value="Myb_DNA-bind_4"/>
    <property type="match status" value="2"/>
</dbReference>
<evidence type="ECO:0000256" key="2">
    <source>
        <dbReference type="ARBA" id="ARBA00022737"/>
    </source>
</evidence>
<dbReference type="GO" id="GO:0005634">
    <property type="term" value="C:nucleus"/>
    <property type="evidence" value="ECO:0007669"/>
    <property type="project" value="UniProtKB-SubCell"/>
</dbReference>
<dbReference type="GO" id="GO:0006355">
    <property type="term" value="P:regulation of DNA-templated transcription"/>
    <property type="evidence" value="ECO:0007669"/>
    <property type="project" value="UniProtKB-ARBA"/>
</dbReference>
<dbReference type="FunFam" id="1.10.10.60:FF:000092">
    <property type="entry name" value="Trihelix transcription factor GT-2"/>
    <property type="match status" value="1"/>
</dbReference>
<organism evidence="9 10">
    <name type="scientific">Protea cynaroides</name>
    <dbReference type="NCBI Taxonomy" id="273540"/>
    <lineage>
        <taxon>Eukaryota</taxon>
        <taxon>Viridiplantae</taxon>
        <taxon>Streptophyta</taxon>
        <taxon>Embryophyta</taxon>
        <taxon>Tracheophyta</taxon>
        <taxon>Spermatophyta</taxon>
        <taxon>Magnoliopsida</taxon>
        <taxon>Proteales</taxon>
        <taxon>Proteaceae</taxon>
        <taxon>Protea</taxon>
    </lineage>
</organism>
<evidence type="ECO:0000313" key="10">
    <source>
        <dbReference type="Proteomes" id="UP001141806"/>
    </source>
</evidence>
<dbReference type="GO" id="GO:0003677">
    <property type="term" value="F:DNA binding"/>
    <property type="evidence" value="ECO:0007669"/>
    <property type="project" value="UniProtKB-KW"/>
</dbReference>
<feature type="region of interest" description="Disordered" evidence="7">
    <location>
        <begin position="324"/>
        <end position="343"/>
    </location>
</feature>
<dbReference type="PANTHER" id="PTHR21654:SF59">
    <property type="entry name" value="TRIHELIX TRANSCRIPTION FACTOR DF1"/>
    <property type="match status" value="1"/>
</dbReference>
<comment type="caution">
    <text evidence="9">The sequence shown here is derived from an EMBL/GenBank/DDBJ whole genome shotgun (WGS) entry which is preliminary data.</text>
</comment>
<gene>
    <name evidence="9" type="ORF">NE237_029412</name>
</gene>
<dbReference type="InterPro" id="IPR001005">
    <property type="entry name" value="SANT/Myb"/>
</dbReference>
<proteinExistence type="predicted"/>
<accession>A0A9Q0JW22</accession>
<evidence type="ECO:0000256" key="4">
    <source>
        <dbReference type="ARBA" id="ARBA00023125"/>
    </source>
</evidence>
<keyword evidence="5" id="KW-0804">Transcription</keyword>
<evidence type="ECO:0000256" key="6">
    <source>
        <dbReference type="ARBA" id="ARBA00023242"/>
    </source>
</evidence>
<comment type="subcellular location">
    <subcellularLocation>
        <location evidence="1">Nucleus</location>
    </subcellularLocation>
</comment>
<keyword evidence="3" id="KW-0805">Transcription regulation</keyword>
<keyword evidence="6" id="KW-0539">Nucleus</keyword>
<evidence type="ECO:0000256" key="1">
    <source>
        <dbReference type="ARBA" id="ARBA00004123"/>
    </source>
</evidence>
<evidence type="ECO:0000256" key="7">
    <source>
        <dbReference type="SAM" id="MobiDB-lite"/>
    </source>
</evidence>
<reference evidence="9" key="1">
    <citation type="journal article" date="2023" name="Plant J.">
        <title>The genome of the king protea, Protea cynaroides.</title>
        <authorList>
            <person name="Chang J."/>
            <person name="Duong T.A."/>
            <person name="Schoeman C."/>
            <person name="Ma X."/>
            <person name="Roodt D."/>
            <person name="Barker N."/>
            <person name="Li Z."/>
            <person name="Van de Peer Y."/>
            <person name="Mizrachi E."/>
        </authorList>
    </citation>
    <scope>NUCLEOTIDE SEQUENCE</scope>
    <source>
        <tissue evidence="9">Young leaves</tissue>
    </source>
</reference>
<dbReference type="AlphaFoldDB" id="A0A9Q0JW22"/>
<feature type="domain" description="Myb-like" evidence="8">
    <location>
        <begin position="368"/>
        <end position="432"/>
    </location>
</feature>
<evidence type="ECO:0000256" key="5">
    <source>
        <dbReference type="ARBA" id="ARBA00023163"/>
    </source>
</evidence>
<dbReference type="SUPFAM" id="SSF46689">
    <property type="entry name" value="Homeodomain-like"/>
    <property type="match status" value="1"/>
</dbReference>
<sequence length="526" mass="59281">MSGVSNSSRNSCGAVAAGNHEGDAGVGGSIPVAGDSATVGELVGVVEEEKLRGKEGDRNLTGNRWPRQETLALLKIRFDMEVAFCDSTLKTPLWGEVSRKLAELGYHRNPKKCKEKFENVYKYYKRTKEGRAARASGKTYHFFNQLEALNHHHPSVAPPPPPPNASTPIASITIDPISTLSSSSEEESGGSRSRKRIRKKLTAFYEKRMNEVREKQEMIQKQFLETVEKREREWVAREEMWEVQKMAKMNRKHELVLQERSIAAALISLLKKISEQASPVKSTELQLKFHENQNQQNPKPNPSQQQPLPLNQAQPSSEKMMVDLPLPATDNAGDSVAATTNSLPSSEKMMVEIPRRAKENAGDSFAVTTNSLSSRWPKSEVQALIRLRTSMDLKYQENGPKGPLWEEISASMKKFGYDRSAKRCKEKWENINKYFKKVKETNRKRPEDAKTCPYYHQLEALYKERSQMQQKMDSNGSSSSNTGLVVGPYSLKPVNMIMPISWKEPVSSQSDLESEDNIEMEDEGGD</sequence>
<name>A0A9Q0JW22_9MAGN</name>
<feature type="compositionally biased region" description="Acidic residues" evidence="7">
    <location>
        <begin position="512"/>
        <end position="526"/>
    </location>
</feature>
<dbReference type="InterPro" id="IPR009057">
    <property type="entry name" value="Homeodomain-like_sf"/>
</dbReference>
<feature type="domain" description="Myb-like" evidence="8">
    <location>
        <begin position="57"/>
        <end position="121"/>
    </location>
</feature>
<keyword evidence="4" id="KW-0238">DNA-binding</keyword>
<evidence type="ECO:0000313" key="9">
    <source>
        <dbReference type="EMBL" id="KAJ4952580.1"/>
    </source>
</evidence>
<keyword evidence="2" id="KW-0677">Repeat</keyword>
<dbReference type="Gene3D" id="1.10.10.60">
    <property type="entry name" value="Homeodomain-like"/>
    <property type="match status" value="2"/>
</dbReference>
<dbReference type="InterPro" id="IPR044822">
    <property type="entry name" value="Myb_DNA-bind_4"/>
</dbReference>
<feature type="region of interest" description="Disordered" evidence="7">
    <location>
        <begin position="502"/>
        <end position="526"/>
    </location>
</feature>
<feature type="region of interest" description="Disordered" evidence="7">
    <location>
        <begin position="292"/>
        <end position="316"/>
    </location>
</feature>
<protein>
    <recommendedName>
        <fullName evidence="8">Myb-like domain-containing protein</fullName>
    </recommendedName>
</protein>
<dbReference type="PANTHER" id="PTHR21654">
    <property type="entry name" value="FI21293P1"/>
    <property type="match status" value="1"/>
</dbReference>
<dbReference type="CDD" id="cd12203">
    <property type="entry name" value="GT1"/>
    <property type="match status" value="2"/>
</dbReference>
<dbReference type="EMBL" id="JAMYWD010000012">
    <property type="protein sequence ID" value="KAJ4952580.1"/>
    <property type="molecule type" value="Genomic_DNA"/>
</dbReference>
<dbReference type="SMART" id="SM00717">
    <property type="entry name" value="SANT"/>
    <property type="match status" value="2"/>
</dbReference>
<dbReference type="PROSITE" id="PS50090">
    <property type="entry name" value="MYB_LIKE"/>
    <property type="match status" value="2"/>
</dbReference>
<dbReference type="Proteomes" id="UP001141806">
    <property type="component" value="Unassembled WGS sequence"/>
</dbReference>
<keyword evidence="10" id="KW-1185">Reference proteome</keyword>
<evidence type="ECO:0000256" key="3">
    <source>
        <dbReference type="ARBA" id="ARBA00023015"/>
    </source>
</evidence>